<proteinExistence type="predicted"/>
<dbReference type="CDD" id="cd06225">
    <property type="entry name" value="HAMP"/>
    <property type="match status" value="1"/>
</dbReference>
<feature type="domain" description="HAMP" evidence="13">
    <location>
        <begin position="186"/>
        <end position="238"/>
    </location>
</feature>
<evidence type="ECO:0000256" key="11">
    <source>
        <dbReference type="SAM" id="Phobius"/>
    </source>
</evidence>
<dbReference type="GO" id="GO:0016301">
    <property type="term" value="F:kinase activity"/>
    <property type="evidence" value="ECO:0007669"/>
    <property type="project" value="UniProtKB-KW"/>
</dbReference>
<accession>A0ABT1SFW6</accession>
<feature type="transmembrane region" description="Helical" evidence="11">
    <location>
        <begin position="161"/>
        <end position="180"/>
    </location>
</feature>
<evidence type="ECO:0000256" key="4">
    <source>
        <dbReference type="ARBA" id="ARBA00022553"/>
    </source>
</evidence>
<comment type="catalytic activity">
    <reaction evidence="1">
        <text>ATP + protein L-histidine = ADP + protein N-phospho-L-histidine.</text>
        <dbReference type="EC" id="2.7.13.3"/>
    </reaction>
</comment>
<dbReference type="Pfam" id="PF00512">
    <property type="entry name" value="HisKA"/>
    <property type="match status" value="1"/>
</dbReference>
<comment type="subcellular location">
    <subcellularLocation>
        <location evidence="2">Membrane</location>
        <topology evidence="2">Multi-pass membrane protein</topology>
    </subcellularLocation>
</comment>
<organism evidence="14 15">
    <name type="scientific">Tissierella carlieri</name>
    <dbReference type="NCBI Taxonomy" id="689904"/>
    <lineage>
        <taxon>Bacteria</taxon>
        <taxon>Bacillati</taxon>
        <taxon>Bacillota</taxon>
        <taxon>Tissierellia</taxon>
        <taxon>Tissierellales</taxon>
        <taxon>Tissierellaceae</taxon>
        <taxon>Tissierella</taxon>
    </lineage>
</organism>
<keyword evidence="8 11" id="KW-1133">Transmembrane helix</keyword>
<dbReference type="PRINTS" id="PR00344">
    <property type="entry name" value="BCTRLSENSOR"/>
</dbReference>
<name>A0ABT1SFW6_9FIRM</name>
<comment type="caution">
    <text evidence="14">The sequence shown here is derived from an EMBL/GenBank/DDBJ whole genome shotgun (WGS) entry which is preliminary data.</text>
</comment>
<dbReference type="InterPro" id="IPR036097">
    <property type="entry name" value="HisK_dim/P_sf"/>
</dbReference>
<evidence type="ECO:0000259" key="13">
    <source>
        <dbReference type="PROSITE" id="PS50885"/>
    </source>
</evidence>
<dbReference type="SMART" id="SM00388">
    <property type="entry name" value="HisKA"/>
    <property type="match status" value="1"/>
</dbReference>
<keyword evidence="9" id="KW-0902">Two-component regulatory system</keyword>
<dbReference type="InterPro" id="IPR003661">
    <property type="entry name" value="HisK_dim/P_dom"/>
</dbReference>
<dbReference type="InterPro" id="IPR004358">
    <property type="entry name" value="Sig_transdc_His_kin-like_C"/>
</dbReference>
<feature type="domain" description="Histidine kinase" evidence="12">
    <location>
        <begin position="253"/>
        <end position="473"/>
    </location>
</feature>
<dbReference type="Gene3D" id="6.10.340.10">
    <property type="match status" value="1"/>
</dbReference>
<sequence length="473" mass="55095">MKDKSLKYQFIVAFIKIIVLSLILSIISFIIWFKTFDYIQYPANYYENQLSKIIYEINEKYEAVLDKKFEGELNKIVPSEGIFYQVLDNEGNLIYGSIKNSLVKNKRKLYENLNSVLRLGNNNFAKVVPIFNKDSDIKGAIILKYQLRSTPKINNYLLYKLNNLMIFIPFLYIVVFTIFYSKKLAKNLVKPINLLMEGSEKIKNKDLDFSIDYKENNELGRLCDAFEDMRINLKDSLIKQWDLEEKRQENIANIAHDLKTPLTIINTYSEALIDGAIEGDKFKDYIEVIKRNNERALALLEDINKISNIENPNFTLQPIEINIIEFLELKEKDYNLLCQEKGVYFKVDIIDLREKRFIDKFDIKSIEQVLDNIMSNSIRYTEKGESIKLNILCKDDKIKFSIMDTGKGFSNEDLKNIFNKFYRGDKSRSFTTGHSGLGMYIAKTIVEKHGGNIKAENNNPKGGIIEFDIKPMQ</sequence>
<dbReference type="SUPFAM" id="SSF158472">
    <property type="entry name" value="HAMP domain-like"/>
    <property type="match status" value="1"/>
</dbReference>
<evidence type="ECO:0000256" key="1">
    <source>
        <dbReference type="ARBA" id="ARBA00000085"/>
    </source>
</evidence>
<protein>
    <recommendedName>
        <fullName evidence="3">histidine kinase</fullName>
        <ecNumber evidence="3">2.7.13.3</ecNumber>
    </recommendedName>
</protein>
<dbReference type="RefSeq" id="WP_256312870.1">
    <property type="nucleotide sequence ID" value="NZ_JANGAC010000021.1"/>
</dbReference>
<evidence type="ECO:0000313" key="15">
    <source>
        <dbReference type="Proteomes" id="UP001524478"/>
    </source>
</evidence>
<evidence type="ECO:0000256" key="10">
    <source>
        <dbReference type="ARBA" id="ARBA00023136"/>
    </source>
</evidence>
<dbReference type="InterPro" id="IPR003594">
    <property type="entry name" value="HATPase_dom"/>
</dbReference>
<evidence type="ECO:0000256" key="8">
    <source>
        <dbReference type="ARBA" id="ARBA00022989"/>
    </source>
</evidence>
<reference evidence="14 15" key="1">
    <citation type="submission" date="2022-06" db="EMBL/GenBank/DDBJ databases">
        <title>Isolation of gut microbiota from human fecal samples.</title>
        <authorList>
            <person name="Pamer E.G."/>
            <person name="Barat B."/>
            <person name="Waligurski E."/>
            <person name="Medina S."/>
            <person name="Paddock L."/>
            <person name="Mostad J."/>
        </authorList>
    </citation>
    <scope>NUCLEOTIDE SEQUENCE [LARGE SCALE GENOMIC DNA]</scope>
    <source>
        <strain evidence="14 15">DFI.7.95</strain>
    </source>
</reference>
<dbReference type="PROSITE" id="PS50109">
    <property type="entry name" value="HIS_KIN"/>
    <property type="match status" value="1"/>
</dbReference>
<dbReference type="EMBL" id="JANGAC010000021">
    <property type="protein sequence ID" value="MCQ4925384.1"/>
    <property type="molecule type" value="Genomic_DNA"/>
</dbReference>
<feature type="transmembrane region" description="Helical" evidence="11">
    <location>
        <begin position="12"/>
        <end position="33"/>
    </location>
</feature>
<evidence type="ECO:0000256" key="3">
    <source>
        <dbReference type="ARBA" id="ARBA00012438"/>
    </source>
</evidence>
<keyword evidence="15" id="KW-1185">Reference proteome</keyword>
<evidence type="ECO:0000259" key="12">
    <source>
        <dbReference type="PROSITE" id="PS50109"/>
    </source>
</evidence>
<keyword evidence="7 14" id="KW-0418">Kinase</keyword>
<dbReference type="Pfam" id="PF02518">
    <property type="entry name" value="HATPase_c"/>
    <property type="match status" value="1"/>
</dbReference>
<evidence type="ECO:0000256" key="9">
    <source>
        <dbReference type="ARBA" id="ARBA00023012"/>
    </source>
</evidence>
<evidence type="ECO:0000256" key="7">
    <source>
        <dbReference type="ARBA" id="ARBA00022777"/>
    </source>
</evidence>
<dbReference type="CDD" id="cd00075">
    <property type="entry name" value="HATPase"/>
    <property type="match status" value="1"/>
</dbReference>
<dbReference type="InterPro" id="IPR003660">
    <property type="entry name" value="HAMP_dom"/>
</dbReference>
<dbReference type="SUPFAM" id="SSF55874">
    <property type="entry name" value="ATPase domain of HSP90 chaperone/DNA topoisomerase II/histidine kinase"/>
    <property type="match status" value="1"/>
</dbReference>
<keyword evidence="4" id="KW-0597">Phosphoprotein</keyword>
<dbReference type="InterPro" id="IPR050398">
    <property type="entry name" value="HssS/ArlS-like"/>
</dbReference>
<dbReference type="Pfam" id="PF00672">
    <property type="entry name" value="HAMP"/>
    <property type="match status" value="1"/>
</dbReference>
<dbReference type="SMART" id="SM00304">
    <property type="entry name" value="HAMP"/>
    <property type="match status" value="1"/>
</dbReference>
<dbReference type="PROSITE" id="PS50885">
    <property type="entry name" value="HAMP"/>
    <property type="match status" value="1"/>
</dbReference>
<gene>
    <name evidence="14" type="ORF">NE686_19930</name>
</gene>
<dbReference type="SUPFAM" id="SSF47384">
    <property type="entry name" value="Homodimeric domain of signal transducing histidine kinase"/>
    <property type="match status" value="1"/>
</dbReference>
<evidence type="ECO:0000256" key="5">
    <source>
        <dbReference type="ARBA" id="ARBA00022679"/>
    </source>
</evidence>
<dbReference type="InterPro" id="IPR005467">
    <property type="entry name" value="His_kinase_dom"/>
</dbReference>
<dbReference type="InterPro" id="IPR036890">
    <property type="entry name" value="HATPase_C_sf"/>
</dbReference>
<dbReference type="CDD" id="cd00082">
    <property type="entry name" value="HisKA"/>
    <property type="match status" value="1"/>
</dbReference>
<dbReference type="PANTHER" id="PTHR45528:SF8">
    <property type="entry name" value="HISTIDINE KINASE"/>
    <property type="match status" value="1"/>
</dbReference>
<keyword evidence="10 11" id="KW-0472">Membrane</keyword>
<dbReference type="Gene3D" id="1.10.287.130">
    <property type="match status" value="1"/>
</dbReference>
<dbReference type="SMART" id="SM00387">
    <property type="entry name" value="HATPase_c"/>
    <property type="match status" value="1"/>
</dbReference>
<dbReference type="Proteomes" id="UP001524478">
    <property type="component" value="Unassembled WGS sequence"/>
</dbReference>
<keyword evidence="6 11" id="KW-0812">Transmembrane</keyword>
<dbReference type="PANTHER" id="PTHR45528">
    <property type="entry name" value="SENSOR HISTIDINE KINASE CPXA"/>
    <property type="match status" value="1"/>
</dbReference>
<evidence type="ECO:0000313" key="14">
    <source>
        <dbReference type="EMBL" id="MCQ4925384.1"/>
    </source>
</evidence>
<keyword evidence="5" id="KW-0808">Transferase</keyword>
<evidence type="ECO:0000256" key="6">
    <source>
        <dbReference type="ARBA" id="ARBA00022692"/>
    </source>
</evidence>
<dbReference type="EC" id="2.7.13.3" evidence="3"/>
<dbReference type="Gene3D" id="3.30.565.10">
    <property type="entry name" value="Histidine kinase-like ATPase, C-terminal domain"/>
    <property type="match status" value="1"/>
</dbReference>
<evidence type="ECO:0000256" key="2">
    <source>
        <dbReference type="ARBA" id="ARBA00004141"/>
    </source>
</evidence>